<organism evidence="3 4">
    <name type="scientific">Paramormyrops kingsleyae</name>
    <dbReference type="NCBI Taxonomy" id="1676925"/>
    <lineage>
        <taxon>Eukaryota</taxon>
        <taxon>Metazoa</taxon>
        <taxon>Chordata</taxon>
        <taxon>Craniata</taxon>
        <taxon>Vertebrata</taxon>
        <taxon>Euteleostomi</taxon>
        <taxon>Actinopterygii</taxon>
        <taxon>Neopterygii</taxon>
        <taxon>Teleostei</taxon>
        <taxon>Osteoglossocephala</taxon>
        <taxon>Osteoglossomorpha</taxon>
        <taxon>Osteoglossiformes</taxon>
        <taxon>Mormyridae</taxon>
        <taxon>Paramormyrops</taxon>
    </lineage>
</organism>
<evidence type="ECO:0000313" key="4">
    <source>
        <dbReference type="Proteomes" id="UP000261540"/>
    </source>
</evidence>
<keyword evidence="1" id="KW-1015">Disulfide bond</keyword>
<name>A0A3B3STS1_9TELE</name>
<dbReference type="InterPro" id="IPR036880">
    <property type="entry name" value="Kunitz_BPTI_sf"/>
</dbReference>
<protein>
    <recommendedName>
        <fullName evidence="2">BPTI/Kunitz inhibitor domain-containing protein</fullName>
    </recommendedName>
</protein>
<dbReference type="Ensembl" id="ENSPKIT00000014978.1">
    <property type="protein sequence ID" value="ENSPKIP00000034079.1"/>
    <property type="gene ID" value="ENSPKIG00000013536.1"/>
</dbReference>
<dbReference type="GO" id="GO:0005615">
    <property type="term" value="C:extracellular space"/>
    <property type="evidence" value="ECO:0007669"/>
    <property type="project" value="TreeGrafter"/>
</dbReference>
<dbReference type="PROSITE" id="PS50279">
    <property type="entry name" value="BPTI_KUNITZ_2"/>
    <property type="match status" value="1"/>
</dbReference>
<feature type="domain" description="BPTI/Kunitz inhibitor" evidence="2">
    <location>
        <begin position="20"/>
        <end position="61"/>
    </location>
</feature>
<dbReference type="GO" id="GO:0004867">
    <property type="term" value="F:serine-type endopeptidase inhibitor activity"/>
    <property type="evidence" value="ECO:0007669"/>
    <property type="project" value="InterPro"/>
</dbReference>
<dbReference type="PANTHER" id="PTHR10083">
    <property type="entry name" value="KUNITZ-TYPE PROTEASE INHIBITOR-RELATED"/>
    <property type="match status" value="1"/>
</dbReference>
<accession>A0A3B3STS1</accession>
<reference evidence="3" key="1">
    <citation type="submission" date="2025-08" db="UniProtKB">
        <authorList>
            <consortium name="Ensembl"/>
        </authorList>
    </citation>
    <scope>IDENTIFICATION</scope>
</reference>
<evidence type="ECO:0000313" key="3">
    <source>
        <dbReference type="Ensembl" id="ENSPKIP00000034079.1"/>
    </source>
</evidence>
<dbReference type="InterPro" id="IPR002223">
    <property type="entry name" value="Kunitz_BPTI"/>
</dbReference>
<dbReference type="Proteomes" id="UP000261540">
    <property type="component" value="Unplaced"/>
</dbReference>
<evidence type="ECO:0000259" key="2">
    <source>
        <dbReference type="PROSITE" id="PS50279"/>
    </source>
</evidence>
<dbReference type="PANTHER" id="PTHR10083:SF374">
    <property type="entry name" value="BPTI_KUNITZ INHIBITOR DOMAIN-CONTAINING PROTEIN"/>
    <property type="match status" value="1"/>
</dbReference>
<dbReference type="Gene3D" id="4.10.410.10">
    <property type="entry name" value="Pancreatic trypsin inhibitor Kunitz domain"/>
    <property type="match status" value="1"/>
</dbReference>
<evidence type="ECO:0000256" key="1">
    <source>
        <dbReference type="ARBA" id="ARBA00023157"/>
    </source>
</evidence>
<reference evidence="3" key="2">
    <citation type="submission" date="2025-09" db="UniProtKB">
        <authorList>
            <consortium name="Ensembl"/>
        </authorList>
    </citation>
    <scope>IDENTIFICATION</scope>
</reference>
<dbReference type="GeneTree" id="ENSGT00940000171532"/>
<dbReference type="AlphaFoldDB" id="A0A3B3STS1"/>
<dbReference type="InterPro" id="IPR050098">
    <property type="entry name" value="TFPI/VKTCI-like"/>
</dbReference>
<keyword evidence="4" id="KW-1185">Reference proteome</keyword>
<dbReference type="Pfam" id="PF00014">
    <property type="entry name" value="Kunitz_BPTI"/>
    <property type="match status" value="1"/>
</dbReference>
<proteinExistence type="predicted"/>
<dbReference type="SUPFAM" id="SSF57362">
    <property type="entry name" value="BPTI-like"/>
    <property type="match status" value="1"/>
</dbReference>
<dbReference type="SMART" id="SM00131">
    <property type="entry name" value="KU"/>
    <property type="match status" value="1"/>
</dbReference>
<sequence length="87" mass="9774">MRTQVWSIACSLPMETGARCLQNKDNGRTCRRSQAIQWFYNRQVKRCAVFWYGGCDGNGNRIACVIPGVPSPAEPLPASYRHLVAED</sequence>